<dbReference type="RefSeq" id="WP_076879216.1">
    <property type="nucleotide sequence ID" value="NZ_MLCN01000047.1"/>
</dbReference>
<dbReference type="EMBL" id="MLCN01000047">
    <property type="protein sequence ID" value="ONG37679.1"/>
    <property type="molecule type" value="Genomic_DNA"/>
</dbReference>
<proteinExistence type="predicted"/>
<evidence type="ECO:0000259" key="1">
    <source>
        <dbReference type="Pfam" id="PF13362"/>
    </source>
</evidence>
<dbReference type="Pfam" id="PF13362">
    <property type="entry name" value="Toprim_3"/>
    <property type="match status" value="1"/>
</dbReference>
<accession>A0A1S8CQP7</accession>
<dbReference type="InterPro" id="IPR006171">
    <property type="entry name" value="TOPRIM_dom"/>
</dbReference>
<dbReference type="Proteomes" id="UP000192132">
    <property type="component" value="Unassembled WGS sequence"/>
</dbReference>
<sequence length="436" mass="49831">MNDFDPNEVAHQFLLACLNEKLVVDDVVMTGARVRCRVEGDKPGQKSGYYKAYGDGYPNGKICNYKTGGSVVIWRYQPTEQDKDKFFGNQRSMSVTQREQHQKQLEKLRLESEERAQKKAKESQAFLARKAHEAFAEFKATCVTATSHSYLEHKQANAYGIYIASRTLKIVKELEKDPSKIHQYLPNGSLVIPAYNLTGEFQSFQFISEAKQKGAPELILSWHGFTYNKEQKTINEYLIRQIQQRKFIKSFRSEAPKSGSVFILGEGIAQAEVILLCEGYATGATLHHCTGQTTLVCFDIENLCVIARQLRALYPHKTIYICSDNDHLKPRELDHQGKPKINVGLTRGLAASHEINSLAIMPIFPFDTYGSDWNDLYALYGANAVKEQYHLQISFYKKEKCSIFENENRLRLLINYLQSHYPVVFMRVQAQQLQNA</sequence>
<evidence type="ECO:0000313" key="3">
    <source>
        <dbReference type="Proteomes" id="UP000192132"/>
    </source>
</evidence>
<evidence type="ECO:0000313" key="2">
    <source>
        <dbReference type="EMBL" id="ONG37679.1"/>
    </source>
</evidence>
<dbReference type="InterPro" id="IPR034154">
    <property type="entry name" value="TOPRIM_DnaG/twinkle"/>
</dbReference>
<comment type="caution">
    <text evidence="2">The sequence shown here is derived from an EMBL/GenBank/DDBJ whole genome shotgun (WGS) entry which is preliminary data.</text>
</comment>
<feature type="domain" description="Toprim" evidence="1">
    <location>
        <begin position="274"/>
        <end position="380"/>
    </location>
</feature>
<gene>
    <name evidence="2" type="ORF">BKE30_14030</name>
</gene>
<dbReference type="AlphaFoldDB" id="A0A1S8CQP7"/>
<name>A0A1S8CQP7_9GAMM</name>
<dbReference type="OrthoDB" id="9763644at2"/>
<dbReference type="CDD" id="cd01029">
    <property type="entry name" value="TOPRIM_primases"/>
    <property type="match status" value="1"/>
</dbReference>
<reference evidence="2 3" key="1">
    <citation type="submission" date="2016-10" db="EMBL/GenBank/DDBJ databases">
        <title>Draft Genome sequence of Alkanindiges sp. strain H1.</title>
        <authorList>
            <person name="Subhash Y."/>
            <person name="Lee S."/>
        </authorList>
    </citation>
    <scope>NUCLEOTIDE SEQUENCE [LARGE SCALE GENOMIC DNA]</scope>
    <source>
        <strain evidence="2 3">H1</strain>
    </source>
</reference>
<protein>
    <recommendedName>
        <fullName evidence="1">Toprim domain-containing protein</fullName>
    </recommendedName>
</protein>
<organism evidence="2 3">
    <name type="scientific">Alkanindiges hydrocarboniclasticus</name>
    <dbReference type="NCBI Taxonomy" id="1907941"/>
    <lineage>
        <taxon>Bacteria</taxon>
        <taxon>Pseudomonadati</taxon>
        <taxon>Pseudomonadota</taxon>
        <taxon>Gammaproteobacteria</taxon>
        <taxon>Moraxellales</taxon>
        <taxon>Moraxellaceae</taxon>
        <taxon>Alkanindiges</taxon>
    </lineage>
</organism>
<keyword evidence="3" id="KW-1185">Reference proteome</keyword>
<dbReference type="STRING" id="1907941.BKE30_14030"/>